<evidence type="ECO:0000259" key="1">
    <source>
        <dbReference type="PROSITE" id="PS51332"/>
    </source>
</evidence>
<comment type="caution">
    <text evidence="2">The sequence shown here is derived from an EMBL/GenBank/DDBJ whole genome shotgun (WGS) entry which is preliminary data.</text>
</comment>
<dbReference type="Gene3D" id="3.40.50.280">
    <property type="entry name" value="Cobalamin-binding domain"/>
    <property type="match status" value="1"/>
</dbReference>
<evidence type="ECO:0000313" key="3">
    <source>
        <dbReference type="Proteomes" id="UP001596074"/>
    </source>
</evidence>
<dbReference type="InterPro" id="IPR036724">
    <property type="entry name" value="Cobalamin-bd_sf"/>
</dbReference>
<reference evidence="3" key="1">
    <citation type="journal article" date="2019" name="Int. J. Syst. Evol. Microbiol.">
        <title>The Global Catalogue of Microorganisms (GCM) 10K type strain sequencing project: providing services to taxonomists for standard genome sequencing and annotation.</title>
        <authorList>
            <consortium name="The Broad Institute Genomics Platform"/>
            <consortium name="The Broad Institute Genome Sequencing Center for Infectious Disease"/>
            <person name="Wu L."/>
            <person name="Ma J."/>
        </authorList>
    </citation>
    <scope>NUCLEOTIDE SEQUENCE [LARGE SCALE GENOMIC DNA]</scope>
    <source>
        <strain evidence="3">KCTC 42087</strain>
    </source>
</reference>
<keyword evidence="3" id="KW-1185">Reference proteome</keyword>
<gene>
    <name evidence="2" type="ORF">ACFPZN_02360</name>
</gene>
<dbReference type="Proteomes" id="UP001596074">
    <property type="component" value="Unassembled WGS sequence"/>
</dbReference>
<organism evidence="2 3">
    <name type="scientific">Actinomadura rugatobispora</name>
    <dbReference type="NCBI Taxonomy" id="1994"/>
    <lineage>
        <taxon>Bacteria</taxon>
        <taxon>Bacillati</taxon>
        <taxon>Actinomycetota</taxon>
        <taxon>Actinomycetes</taxon>
        <taxon>Streptosporangiales</taxon>
        <taxon>Thermomonosporaceae</taxon>
        <taxon>Actinomadura</taxon>
    </lineage>
</organism>
<dbReference type="EMBL" id="JBHSON010000003">
    <property type="protein sequence ID" value="MFC5744452.1"/>
    <property type="molecule type" value="Genomic_DNA"/>
</dbReference>
<dbReference type="Pfam" id="PF02310">
    <property type="entry name" value="B12-binding"/>
    <property type="match status" value="1"/>
</dbReference>
<dbReference type="InterPro" id="IPR006158">
    <property type="entry name" value="Cobalamin-bd"/>
</dbReference>
<dbReference type="PROSITE" id="PS51332">
    <property type="entry name" value="B12_BINDING"/>
    <property type="match status" value="1"/>
</dbReference>
<sequence length="153" mass="16199">MVELPRNPDLPALLRPGIALVTSTPSDSHTWNLVFLQLVLEEAGFAVRNLGACTPIPLVLDACRGLRPDLLVVSSVNGHGHTEGAELIASVRRESDVPAVIGGMLTTGRMDQEKVVASLTRLGYEAVFTGDSALPDFGLFLDSPAVRGVADAR</sequence>
<evidence type="ECO:0000313" key="2">
    <source>
        <dbReference type="EMBL" id="MFC5744452.1"/>
    </source>
</evidence>
<dbReference type="RefSeq" id="WP_378279632.1">
    <property type="nucleotide sequence ID" value="NZ_JBHSON010000003.1"/>
</dbReference>
<protein>
    <submittedName>
        <fullName evidence="2">Cobalamin B12-binding domain-containing protein</fullName>
    </submittedName>
</protein>
<accession>A0ABW0ZNW7</accession>
<proteinExistence type="predicted"/>
<feature type="domain" description="B12-binding" evidence="1">
    <location>
        <begin position="16"/>
        <end position="148"/>
    </location>
</feature>
<name>A0ABW0ZNW7_9ACTN</name>
<dbReference type="SUPFAM" id="SSF52242">
    <property type="entry name" value="Cobalamin (vitamin B12)-binding domain"/>
    <property type="match status" value="1"/>
</dbReference>